<evidence type="ECO:0000313" key="2">
    <source>
        <dbReference type="EMBL" id="JAE13039.1"/>
    </source>
</evidence>
<reference evidence="2" key="2">
    <citation type="journal article" date="2015" name="Data Brief">
        <title>Shoot transcriptome of the giant reed, Arundo donax.</title>
        <authorList>
            <person name="Barrero R.A."/>
            <person name="Guerrero F.D."/>
            <person name="Moolhuijzen P."/>
            <person name="Goolsby J.A."/>
            <person name="Tidwell J."/>
            <person name="Bellgard S.E."/>
            <person name="Bellgard M.I."/>
        </authorList>
    </citation>
    <scope>NUCLEOTIDE SEQUENCE</scope>
    <source>
        <tissue evidence="2">Shoot tissue taken approximately 20 cm above the soil surface</tissue>
    </source>
</reference>
<organism evidence="2">
    <name type="scientific">Arundo donax</name>
    <name type="common">Giant reed</name>
    <name type="synonym">Donax arundinaceus</name>
    <dbReference type="NCBI Taxonomy" id="35708"/>
    <lineage>
        <taxon>Eukaryota</taxon>
        <taxon>Viridiplantae</taxon>
        <taxon>Streptophyta</taxon>
        <taxon>Embryophyta</taxon>
        <taxon>Tracheophyta</taxon>
        <taxon>Spermatophyta</taxon>
        <taxon>Magnoliopsida</taxon>
        <taxon>Liliopsida</taxon>
        <taxon>Poales</taxon>
        <taxon>Poaceae</taxon>
        <taxon>PACMAD clade</taxon>
        <taxon>Arundinoideae</taxon>
        <taxon>Arundineae</taxon>
        <taxon>Arundo</taxon>
    </lineage>
</organism>
<accession>A0A0A9FP27</accession>
<evidence type="ECO:0000256" key="1">
    <source>
        <dbReference type="SAM" id="MobiDB-lite"/>
    </source>
</evidence>
<feature type="region of interest" description="Disordered" evidence="1">
    <location>
        <begin position="1"/>
        <end position="23"/>
    </location>
</feature>
<name>A0A0A9FP27_ARUDO</name>
<protein>
    <submittedName>
        <fullName evidence="2">Uncharacterized protein</fullName>
    </submittedName>
</protein>
<dbReference type="AlphaFoldDB" id="A0A0A9FP27"/>
<dbReference type="EMBL" id="GBRH01184857">
    <property type="protein sequence ID" value="JAE13039.1"/>
    <property type="molecule type" value="Transcribed_RNA"/>
</dbReference>
<proteinExistence type="predicted"/>
<reference evidence="2" key="1">
    <citation type="submission" date="2014-09" db="EMBL/GenBank/DDBJ databases">
        <authorList>
            <person name="Magalhaes I.L.F."/>
            <person name="Oliveira U."/>
            <person name="Santos F.R."/>
            <person name="Vidigal T.H.D.A."/>
            <person name="Brescovit A.D."/>
            <person name="Santos A.J."/>
        </authorList>
    </citation>
    <scope>NUCLEOTIDE SEQUENCE</scope>
    <source>
        <tissue evidence="2">Shoot tissue taken approximately 20 cm above the soil surface</tissue>
    </source>
</reference>
<sequence length="61" mass="5902">MPPPLVPPSRASGSGGDKSDGIRLGDKKLIEAAINNHAATSCSLIATSPRSSTAGGGGSAL</sequence>